<name>A0A9D1Q076_9FIRM</name>
<sequence length="207" mass="22829">MTDRYVTLSDSFAEIVILRSRFLAYVYHVESEEECAEKLAALRKKYYDATHVCYAYCADIEGRTIRFSDDGEPSSTAGAPILSVITKGGWRQVLIAVVRYFGGTKLGAGGLVRAYTDAAVKAAEAAEETEMRLCTVYYAETDYNTFARLSAAVPRMGGSMTNVCYGEGVSFETVFPKGEDRTAALADLTGGKTKFIQRGDRYEIYRA</sequence>
<dbReference type="AlphaFoldDB" id="A0A9D1Q076"/>
<evidence type="ECO:0000256" key="1">
    <source>
        <dbReference type="ARBA" id="ARBA00007665"/>
    </source>
</evidence>
<dbReference type="InterPro" id="IPR035647">
    <property type="entry name" value="EFG_III/V"/>
</dbReference>
<proteinExistence type="inferred from homology"/>
<dbReference type="Proteomes" id="UP000823990">
    <property type="component" value="Unassembled WGS sequence"/>
</dbReference>
<evidence type="ECO:0000313" key="3">
    <source>
        <dbReference type="EMBL" id="HIW02321.1"/>
    </source>
</evidence>
<dbReference type="SUPFAM" id="SSF54211">
    <property type="entry name" value="Ribosomal protein S5 domain 2-like"/>
    <property type="match status" value="1"/>
</dbReference>
<dbReference type="InterPro" id="IPR036956">
    <property type="entry name" value="Impact_N_sf"/>
</dbReference>
<dbReference type="PANTHER" id="PTHR16301:SF20">
    <property type="entry name" value="IMPACT FAMILY MEMBER YIGZ"/>
    <property type="match status" value="1"/>
</dbReference>
<evidence type="ECO:0000259" key="2">
    <source>
        <dbReference type="Pfam" id="PF01205"/>
    </source>
</evidence>
<dbReference type="InterPro" id="IPR001498">
    <property type="entry name" value="Impact_N"/>
</dbReference>
<dbReference type="GO" id="GO:0005737">
    <property type="term" value="C:cytoplasm"/>
    <property type="evidence" value="ECO:0007669"/>
    <property type="project" value="TreeGrafter"/>
</dbReference>
<dbReference type="InterPro" id="IPR020568">
    <property type="entry name" value="Ribosomal_Su5_D2-typ_SF"/>
</dbReference>
<reference evidence="3" key="2">
    <citation type="submission" date="2021-04" db="EMBL/GenBank/DDBJ databases">
        <authorList>
            <person name="Gilroy R."/>
        </authorList>
    </citation>
    <scope>NUCLEOTIDE SEQUENCE</scope>
    <source>
        <strain evidence="3">12435</strain>
    </source>
</reference>
<comment type="similarity">
    <text evidence="1">Belongs to the IMPACT family.</text>
</comment>
<dbReference type="Pfam" id="PF01205">
    <property type="entry name" value="Impact_N"/>
    <property type="match status" value="1"/>
</dbReference>
<organism evidence="3 4">
    <name type="scientific">Candidatus Protoclostridium stercorigallinarum</name>
    <dbReference type="NCBI Taxonomy" id="2838741"/>
    <lineage>
        <taxon>Bacteria</taxon>
        <taxon>Bacillati</taxon>
        <taxon>Bacillota</taxon>
        <taxon>Clostridia</taxon>
        <taxon>Candidatus Protoclostridium</taxon>
    </lineage>
</organism>
<dbReference type="EMBL" id="DXHS01000058">
    <property type="protein sequence ID" value="HIW02321.1"/>
    <property type="molecule type" value="Genomic_DNA"/>
</dbReference>
<dbReference type="PANTHER" id="PTHR16301">
    <property type="entry name" value="IMPACT-RELATED"/>
    <property type="match status" value="1"/>
</dbReference>
<gene>
    <name evidence="3" type="ORF">H9892_03195</name>
</gene>
<accession>A0A9D1Q076</accession>
<dbReference type="GO" id="GO:0006446">
    <property type="term" value="P:regulation of translational initiation"/>
    <property type="evidence" value="ECO:0007669"/>
    <property type="project" value="TreeGrafter"/>
</dbReference>
<dbReference type="Gene3D" id="3.30.230.30">
    <property type="entry name" value="Impact, N-terminal domain"/>
    <property type="match status" value="1"/>
</dbReference>
<dbReference type="InterPro" id="IPR023582">
    <property type="entry name" value="Impact"/>
</dbReference>
<comment type="caution">
    <text evidence="3">The sequence shown here is derived from an EMBL/GenBank/DDBJ whole genome shotgun (WGS) entry which is preliminary data.</text>
</comment>
<protein>
    <submittedName>
        <fullName evidence="3">YigZ family protein</fullName>
    </submittedName>
</protein>
<feature type="domain" description="Impact N-terminal" evidence="2">
    <location>
        <begin position="19"/>
        <end position="122"/>
    </location>
</feature>
<evidence type="ECO:0000313" key="4">
    <source>
        <dbReference type="Proteomes" id="UP000823990"/>
    </source>
</evidence>
<reference evidence="3" key="1">
    <citation type="journal article" date="2021" name="PeerJ">
        <title>Extensive microbial diversity within the chicken gut microbiome revealed by metagenomics and culture.</title>
        <authorList>
            <person name="Gilroy R."/>
            <person name="Ravi A."/>
            <person name="Getino M."/>
            <person name="Pursley I."/>
            <person name="Horton D.L."/>
            <person name="Alikhan N.F."/>
            <person name="Baker D."/>
            <person name="Gharbi K."/>
            <person name="Hall N."/>
            <person name="Watson M."/>
            <person name="Adriaenssens E.M."/>
            <person name="Foster-Nyarko E."/>
            <person name="Jarju S."/>
            <person name="Secka A."/>
            <person name="Antonio M."/>
            <person name="Oren A."/>
            <person name="Chaudhuri R.R."/>
            <person name="La Ragione R."/>
            <person name="Hildebrand F."/>
            <person name="Pallen M.J."/>
        </authorList>
    </citation>
    <scope>NUCLEOTIDE SEQUENCE</scope>
    <source>
        <strain evidence="3">12435</strain>
    </source>
</reference>
<dbReference type="SUPFAM" id="SSF54980">
    <property type="entry name" value="EF-G C-terminal domain-like"/>
    <property type="match status" value="1"/>
</dbReference>